<proteinExistence type="predicted"/>
<evidence type="ECO:0000313" key="2">
    <source>
        <dbReference type="EMBL" id="ADH91807.1"/>
    </source>
</evidence>
<gene>
    <name evidence="2" type="ordered locus">Arch_0040</name>
</gene>
<feature type="transmembrane region" description="Helical" evidence="1">
    <location>
        <begin position="60"/>
        <end position="82"/>
    </location>
</feature>
<dbReference type="AlphaFoldDB" id="D7BLK8"/>
<sequence>MTTTFAPTLNPAKVTIRTNSTSEPNAQTPATALNLTPALFILGMLFTATILAVVAQASMIAFLTGIAAAIMIPVFAFVDLYMRLQH</sequence>
<keyword evidence="3" id="KW-1185">Reference proteome</keyword>
<keyword evidence="1" id="KW-1133">Transmembrane helix</keyword>
<evidence type="ECO:0000313" key="3">
    <source>
        <dbReference type="Proteomes" id="UP000000376"/>
    </source>
</evidence>
<accession>D7BLK8</accession>
<reference evidence="2 3" key="1">
    <citation type="journal article" date="2010" name="Stand. Genomic Sci.">
        <title>Complete genome sequence of Arcanobacterium haemolyticum type strain (11018).</title>
        <authorList>
            <person name="Yasawong M."/>
            <person name="Teshima H."/>
            <person name="Lapidus A."/>
            <person name="Nolan M."/>
            <person name="Lucas S."/>
            <person name="Glavina Del Rio T."/>
            <person name="Tice H."/>
            <person name="Cheng J."/>
            <person name="Bruce D."/>
            <person name="Detter C."/>
            <person name="Tapia R."/>
            <person name="Han C."/>
            <person name="Goodwin L."/>
            <person name="Pitluck S."/>
            <person name="Liolios K."/>
            <person name="Ivanova N."/>
            <person name="Mavromatis K."/>
            <person name="Mikhailova N."/>
            <person name="Pati A."/>
            <person name="Chen A."/>
            <person name="Palaniappan K."/>
            <person name="Land M."/>
            <person name="Hauser L."/>
            <person name="Chang Y."/>
            <person name="Jeffries C."/>
            <person name="Rohde M."/>
            <person name="Sikorski J."/>
            <person name="Pukall R."/>
            <person name="Goker M."/>
            <person name="Woyke T."/>
            <person name="Bristow J."/>
            <person name="Eisen J."/>
            <person name="Markowitz V."/>
            <person name="Hugenholtz P."/>
            <person name="Kyrpides N."/>
            <person name="Klenk H."/>
        </authorList>
    </citation>
    <scope>NUCLEOTIDE SEQUENCE [LARGE SCALE GENOMIC DNA]</scope>
    <source>
        <strain evidence="3">ATCC 9345 / DSM 20595 / CCUG 17215 / LMG 16163 / NBRC 15585 / NCTC 8452 / 11018</strain>
    </source>
</reference>
<evidence type="ECO:0000256" key="1">
    <source>
        <dbReference type="SAM" id="Phobius"/>
    </source>
</evidence>
<dbReference type="Proteomes" id="UP000000376">
    <property type="component" value="Chromosome"/>
</dbReference>
<organism evidence="2 3">
    <name type="scientific">Arcanobacterium haemolyticum (strain ATCC 9345 / DSM 20595 / CCM 5947 / CCUG 17215 / LMG 16163 / NBRC 15585 / NCTC 8452 / 11018)</name>
    <dbReference type="NCBI Taxonomy" id="644284"/>
    <lineage>
        <taxon>Bacteria</taxon>
        <taxon>Bacillati</taxon>
        <taxon>Actinomycetota</taxon>
        <taxon>Actinomycetes</taxon>
        <taxon>Actinomycetales</taxon>
        <taxon>Actinomycetaceae</taxon>
        <taxon>Arcanobacterium</taxon>
    </lineage>
</organism>
<protein>
    <submittedName>
        <fullName evidence="2">Uncharacterized protein</fullName>
    </submittedName>
</protein>
<feature type="transmembrane region" description="Helical" evidence="1">
    <location>
        <begin position="32"/>
        <end position="54"/>
    </location>
</feature>
<keyword evidence="1" id="KW-0472">Membrane</keyword>
<dbReference type="KEGG" id="ahe:Arch_0040"/>
<dbReference type="EMBL" id="CP002045">
    <property type="protein sequence ID" value="ADH91807.1"/>
    <property type="molecule type" value="Genomic_DNA"/>
</dbReference>
<keyword evidence="1" id="KW-0812">Transmembrane</keyword>
<name>D7BLK8_ARCHD</name>
<dbReference type="HOGENOM" id="CLU_2491053_0_0_11"/>